<feature type="transmembrane region" description="Helical" evidence="7">
    <location>
        <begin position="37"/>
        <end position="57"/>
    </location>
</feature>
<evidence type="ECO:0000256" key="3">
    <source>
        <dbReference type="ARBA" id="ARBA00022692"/>
    </source>
</evidence>
<comment type="caution">
    <text evidence="9">The sequence shown here is derived from an EMBL/GenBank/DDBJ whole genome shotgun (WGS) entry which is preliminary data.</text>
</comment>
<proteinExistence type="predicted"/>
<keyword evidence="2" id="KW-0813">Transport</keyword>
<protein>
    <recommendedName>
        <fullName evidence="8">Amino acid transporter transmembrane domain-containing protein</fullName>
    </recommendedName>
</protein>
<evidence type="ECO:0000256" key="6">
    <source>
        <dbReference type="ARBA" id="ARBA00023136"/>
    </source>
</evidence>
<dbReference type="Pfam" id="PF01490">
    <property type="entry name" value="Aa_trans"/>
    <property type="match status" value="1"/>
</dbReference>
<dbReference type="GO" id="GO:0016020">
    <property type="term" value="C:membrane"/>
    <property type="evidence" value="ECO:0007669"/>
    <property type="project" value="UniProtKB-SubCell"/>
</dbReference>
<dbReference type="Proteomes" id="UP001291623">
    <property type="component" value="Unassembled WGS sequence"/>
</dbReference>
<feature type="domain" description="Amino acid transporter transmembrane" evidence="8">
    <location>
        <begin position="8"/>
        <end position="120"/>
    </location>
</feature>
<sequence length="132" mass="15136">MDELRKSFKRFQIYAIVIFDTLERIYISRQHKACPRWLRSCIQIFFGGWTYFISVAFPFMGSLASFAGGIALPLALVYPFMWIAIKKPRSKSFMWCLNMFLGCGGTLMSVVQVAGALWNLVIDGLDANFFRP</sequence>
<keyword evidence="10" id="KW-1185">Reference proteome</keyword>
<evidence type="ECO:0000259" key="8">
    <source>
        <dbReference type="Pfam" id="PF01490"/>
    </source>
</evidence>
<evidence type="ECO:0000256" key="5">
    <source>
        <dbReference type="ARBA" id="ARBA00022989"/>
    </source>
</evidence>
<keyword evidence="6 7" id="KW-0472">Membrane</keyword>
<evidence type="ECO:0000313" key="10">
    <source>
        <dbReference type="Proteomes" id="UP001291623"/>
    </source>
</evidence>
<dbReference type="AlphaFoldDB" id="A0AAE1R811"/>
<dbReference type="PANTHER" id="PTHR48017">
    <property type="entry name" value="OS05G0424000 PROTEIN-RELATED"/>
    <property type="match status" value="1"/>
</dbReference>
<name>A0AAE1R811_9SOLA</name>
<gene>
    <name evidence="9" type="ORF">RND71_035643</name>
</gene>
<keyword evidence="4" id="KW-0029">Amino-acid transport</keyword>
<keyword evidence="3 7" id="KW-0812">Transmembrane</keyword>
<keyword evidence="5 7" id="KW-1133">Transmembrane helix</keyword>
<dbReference type="InterPro" id="IPR013057">
    <property type="entry name" value="AA_transpt_TM"/>
</dbReference>
<comment type="subcellular location">
    <subcellularLocation>
        <location evidence="1">Membrane</location>
    </subcellularLocation>
</comment>
<dbReference type="GO" id="GO:0006865">
    <property type="term" value="P:amino acid transport"/>
    <property type="evidence" value="ECO:0007669"/>
    <property type="project" value="UniProtKB-KW"/>
</dbReference>
<feature type="transmembrane region" description="Helical" evidence="7">
    <location>
        <begin position="63"/>
        <end position="85"/>
    </location>
</feature>
<evidence type="ECO:0000313" key="9">
    <source>
        <dbReference type="EMBL" id="KAK4345467.1"/>
    </source>
</evidence>
<evidence type="ECO:0000256" key="2">
    <source>
        <dbReference type="ARBA" id="ARBA00022448"/>
    </source>
</evidence>
<evidence type="ECO:0000256" key="4">
    <source>
        <dbReference type="ARBA" id="ARBA00022970"/>
    </source>
</evidence>
<accession>A0AAE1R811</accession>
<feature type="transmembrane region" description="Helical" evidence="7">
    <location>
        <begin position="97"/>
        <end position="122"/>
    </location>
</feature>
<organism evidence="9 10">
    <name type="scientific">Anisodus tanguticus</name>
    <dbReference type="NCBI Taxonomy" id="243964"/>
    <lineage>
        <taxon>Eukaryota</taxon>
        <taxon>Viridiplantae</taxon>
        <taxon>Streptophyta</taxon>
        <taxon>Embryophyta</taxon>
        <taxon>Tracheophyta</taxon>
        <taxon>Spermatophyta</taxon>
        <taxon>Magnoliopsida</taxon>
        <taxon>eudicotyledons</taxon>
        <taxon>Gunneridae</taxon>
        <taxon>Pentapetalae</taxon>
        <taxon>asterids</taxon>
        <taxon>lamiids</taxon>
        <taxon>Solanales</taxon>
        <taxon>Solanaceae</taxon>
        <taxon>Solanoideae</taxon>
        <taxon>Hyoscyameae</taxon>
        <taxon>Anisodus</taxon>
    </lineage>
</organism>
<evidence type="ECO:0000256" key="1">
    <source>
        <dbReference type="ARBA" id="ARBA00004370"/>
    </source>
</evidence>
<dbReference type="EMBL" id="JAVYJV010000019">
    <property type="protein sequence ID" value="KAK4345467.1"/>
    <property type="molecule type" value="Genomic_DNA"/>
</dbReference>
<reference evidence="9" key="1">
    <citation type="submission" date="2023-12" db="EMBL/GenBank/DDBJ databases">
        <title>Genome assembly of Anisodus tanguticus.</title>
        <authorList>
            <person name="Wang Y.-J."/>
        </authorList>
    </citation>
    <scope>NUCLEOTIDE SEQUENCE</scope>
    <source>
        <strain evidence="9">KB-2021</strain>
        <tissue evidence="9">Leaf</tissue>
    </source>
</reference>
<evidence type="ECO:0000256" key="7">
    <source>
        <dbReference type="SAM" id="Phobius"/>
    </source>
</evidence>